<dbReference type="OrthoDB" id="544685at2759"/>
<dbReference type="PANTHER" id="PTHR31323">
    <property type="entry name" value="MECHANOSENSITIVE ION CHANNEL PROTEIN MSY2"/>
    <property type="match status" value="1"/>
</dbReference>
<evidence type="ECO:0000256" key="1">
    <source>
        <dbReference type="ARBA" id="ARBA00004370"/>
    </source>
</evidence>
<evidence type="ECO:0000256" key="5">
    <source>
        <dbReference type="ARBA" id="ARBA00023136"/>
    </source>
</evidence>
<dbReference type="EMBL" id="KN832062">
    <property type="protein sequence ID" value="KIN95677.1"/>
    <property type="molecule type" value="Genomic_DNA"/>
</dbReference>
<sequence length="733" mass="83074">SRLFTFLFSTLVGSIFLAGVLVTPALIVHFFWYKPHPTDHRRYVSQNVEAWLFWAAANVVISWGLAMIVDIIPVIIRMLISLSWGHVSEETKTRIELYNAVKDTLKPVLYAASAWISWIILFQNIFQLHDSSEAQSYAAYTDRVVQVIEFLFFFALVFCAQRMLSHAIAFAFHQTAYRERLQELKVGLRVIEQLRTFKPKHRHAKSSSHAPMFSMLGFMTPFSGEKEPIGSHANRQHSSPADTTDDADDADNEHVVKGRKGKGKRKLRESKTFEQMVEKTPTETPASEYPSPAACVSDTDSPHGVPGTPHRYPPTPVRRLSGTDQQHEDFNPAVQAARVLKSAVLHDARNIKGNNYDLSELVSSVNTVQDAKRLARAIYTTFRDRHRQYLVPSDFYPAFHTHQEAQDAFRVFDRDNNGDISRSEIKSTVLRIYKERRFLSRSIRDAGAALKLLNQILLFIAIIMLFFISLSVFGVDVTQSLTSVYTLGIAASFVFKNSASNAFDAIMFLFVTHPFDTGDRCFIDTENLVVKKMGLFATVFLRSDGTESYYFNSQLFTKFITNVRRSDKMAEGLTMQVAWRTPLAKLDELEKLLNEWLATEENRWFEPSTSIMLQSINFQRYLEITIAIPHNSTWQDWGLRTTCRTAFHAAVQYYCRQLGIVCFESPMPIEFADADTQLFTPAPEADAGFENASGEGDGAARNLLGFTPPHSTGSHLRARKSRSRKAAMRTADG</sequence>
<keyword evidence="5 7" id="KW-0472">Membrane</keyword>
<feature type="domain" description="EF-hand" evidence="8">
    <location>
        <begin position="400"/>
        <end position="435"/>
    </location>
</feature>
<evidence type="ECO:0000256" key="6">
    <source>
        <dbReference type="SAM" id="MobiDB-lite"/>
    </source>
</evidence>
<feature type="transmembrane region" description="Helical" evidence="7">
    <location>
        <begin position="52"/>
        <end position="76"/>
    </location>
</feature>
<feature type="transmembrane region" description="Helical" evidence="7">
    <location>
        <begin position="452"/>
        <end position="475"/>
    </location>
</feature>
<comment type="subcellular location">
    <subcellularLocation>
        <location evidence="1">Membrane</location>
    </subcellularLocation>
</comment>
<evidence type="ECO:0000256" key="2">
    <source>
        <dbReference type="ARBA" id="ARBA00022692"/>
    </source>
</evidence>
<feature type="region of interest" description="Disordered" evidence="6">
    <location>
        <begin position="684"/>
        <end position="733"/>
    </location>
</feature>
<name>A0A0C3IF64_PISTI</name>
<feature type="compositionally biased region" description="Basic residues" evidence="6">
    <location>
        <begin position="716"/>
        <end position="727"/>
    </location>
</feature>
<dbReference type="InParanoid" id="A0A0C3IF64"/>
<feature type="transmembrane region" description="Helical" evidence="7">
    <location>
        <begin position="108"/>
        <end position="126"/>
    </location>
</feature>
<dbReference type="InterPro" id="IPR011992">
    <property type="entry name" value="EF-hand-dom_pair"/>
</dbReference>
<dbReference type="Gene3D" id="2.30.30.60">
    <property type="match status" value="1"/>
</dbReference>
<dbReference type="GO" id="GO:0005262">
    <property type="term" value="F:calcium channel activity"/>
    <property type="evidence" value="ECO:0007669"/>
    <property type="project" value="TreeGrafter"/>
</dbReference>
<organism evidence="9 10">
    <name type="scientific">Pisolithus tinctorius Marx 270</name>
    <dbReference type="NCBI Taxonomy" id="870435"/>
    <lineage>
        <taxon>Eukaryota</taxon>
        <taxon>Fungi</taxon>
        <taxon>Dikarya</taxon>
        <taxon>Basidiomycota</taxon>
        <taxon>Agaricomycotina</taxon>
        <taxon>Agaricomycetes</taxon>
        <taxon>Agaricomycetidae</taxon>
        <taxon>Boletales</taxon>
        <taxon>Sclerodermatineae</taxon>
        <taxon>Pisolithaceae</taxon>
        <taxon>Pisolithus</taxon>
    </lineage>
</organism>
<dbReference type="InterPro" id="IPR010920">
    <property type="entry name" value="LSM_dom_sf"/>
</dbReference>
<keyword evidence="4 7" id="KW-1133">Transmembrane helix</keyword>
<dbReference type="InterPro" id="IPR023408">
    <property type="entry name" value="MscS_beta-dom_sf"/>
</dbReference>
<dbReference type="InterPro" id="IPR002048">
    <property type="entry name" value="EF_hand_dom"/>
</dbReference>
<proteinExistence type="predicted"/>
<feature type="transmembrane region" description="Helical" evidence="7">
    <location>
        <begin position="150"/>
        <end position="172"/>
    </location>
</feature>
<evidence type="ECO:0000259" key="8">
    <source>
        <dbReference type="PROSITE" id="PS50222"/>
    </source>
</evidence>
<reference evidence="9 10" key="1">
    <citation type="submission" date="2014-04" db="EMBL/GenBank/DDBJ databases">
        <authorList>
            <consortium name="DOE Joint Genome Institute"/>
            <person name="Kuo A."/>
            <person name="Kohler A."/>
            <person name="Costa M.D."/>
            <person name="Nagy L.G."/>
            <person name="Floudas D."/>
            <person name="Copeland A."/>
            <person name="Barry K.W."/>
            <person name="Cichocki N."/>
            <person name="Veneault-Fourrey C."/>
            <person name="LaButti K."/>
            <person name="Lindquist E.A."/>
            <person name="Lipzen A."/>
            <person name="Lundell T."/>
            <person name="Morin E."/>
            <person name="Murat C."/>
            <person name="Sun H."/>
            <person name="Tunlid A."/>
            <person name="Henrissat B."/>
            <person name="Grigoriev I.V."/>
            <person name="Hibbett D.S."/>
            <person name="Martin F."/>
            <person name="Nordberg H.P."/>
            <person name="Cantor M.N."/>
            <person name="Hua S.X."/>
        </authorList>
    </citation>
    <scope>NUCLEOTIDE SEQUENCE [LARGE SCALE GENOMIC DNA]</scope>
    <source>
        <strain evidence="9 10">Marx 270</strain>
    </source>
</reference>
<evidence type="ECO:0000256" key="3">
    <source>
        <dbReference type="ARBA" id="ARBA00022837"/>
    </source>
</evidence>
<protein>
    <recommendedName>
        <fullName evidence="8">EF-hand domain-containing protein</fullName>
    </recommendedName>
</protein>
<dbReference type="InterPro" id="IPR018247">
    <property type="entry name" value="EF_Hand_1_Ca_BS"/>
</dbReference>
<dbReference type="Proteomes" id="UP000054217">
    <property type="component" value="Unassembled WGS sequence"/>
</dbReference>
<dbReference type="AlphaFoldDB" id="A0A0C3IF64"/>
<feature type="non-terminal residue" evidence="9">
    <location>
        <position position="1"/>
    </location>
</feature>
<feature type="compositionally biased region" description="Basic residues" evidence="6">
    <location>
        <begin position="257"/>
        <end position="268"/>
    </location>
</feature>
<feature type="compositionally biased region" description="Basic and acidic residues" evidence="6">
    <location>
        <begin position="269"/>
        <end position="281"/>
    </location>
</feature>
<dbReference type="GO" id="GO:0006874">
    <property type="term" value="P:intracellular calcium ion homeostasis"/>
    <property type="evidence" value="ECO:0007669"/>
    <property type="project" value="TreeGrafter"/>
</dbReference>
<dbReference type="Gene3D" id="1.10.238.10">
    <property type="entry name" value="EF-hand"/>
    <property type="match status" value="1"/>
</dbReference>
<gene>
    <name evidence="9" type="ORF">M404DRAFT_165161</name>
</gene>
<feature type="transmembrane region" description="Helical" evidence="7">
    <location>
        <begin position="7"/>
        <end position="32"/>
    </location>
</feature>
<dbReference type="PROSITE" id="PS50222">
    <property type="entry name" value="EF_HAND_2"/>
    <property type="match status" value="1"/>
</dbReference>
<dbReference type="InterPro" id="IPR006685">
    <property type="entry name" value="MscS_channel_2nd"/>
</dbReference>
<dbReference type="GO" id="GO:0005509">
    <property type="term" value="F:calcium ion binding"/>
    <property type="evidence" value="ECO:0007669"/>
    <property type="project" value="InterPro"/>
</dbReference>
<accession>A0A0C3IF64</accession>
<dbReference type="SUPFAM" id="SSF47473">
    <property type="entry name" value="EF-hand"/>
    <property type="match status" value="1"/>
</dbReference>
<evidence type="ECO:0000256" key="7">
    <source>
        <dbReference type="SAM" id="Phobius"/>
    </source>
</evidence>
<dbReference type="HOGENOM" id="CLU_011269_1_0_1"/>
<keyword evidence="2 7" id="KW-0812">Transmembrane</keyword>
<evidence type="ECO:0000313" key="9">
    <source>
        <dbReference type="EMBL" id="KIN95677.1"/>
    </source>
</evidence>
<dbReference type="Pfam" id="PF25886">
    <property type="entry name" value="Msy1"/>
    <property type="match status" value="1"/>
</dbReference>
<evidence type="ECO:0000256" key="4">
    <source>
        <dbReference type="ARBA" id="ARBA00022989"/>
    </source>
</evidence>
<evidence type="ECO:0000313" key="10">
    <source>
        <dbReference type="Proteomes" id="UP000054217"/>
    </source>
</evidence>
<dbReference type="FunCoup" id="A0A0C3IF64">
    <property type="interactions" value="13"/>
</dbReference>
<keyword evidence="3" id="KW-0106">Calcium</keyword>
<dbReference type="PANTHER" id="PTHR31323:SF1">
    <property type="entry name" value="MECHANOSENSITIVE ION CHANNEL PROTEIN"/>
    <property type="match status" value="1"/>
</dbReference>
<dbReference type="InterPro" id="IPR058650">
    <property type="entry name" value="Msy1/2-like"/>
</dbReference>
<dbReference type="PROSITE" id="PS00018">
    <property type="entry name" value="EF_HAND_1"/>
    <property type="match status" value="1"/>
</dbReference>
<keyword evidence="10" id="KW-1185">Reference proteome</keyword>
<dbReference type="Pfam" id="PF00924">
    <property type="entry name" value="MS_channel_2nd"/>
    <property type="match status" value="1"/>
</dbReference>
<dbReference type="GO" id="GO:0016020">
    <property type="term" value="C:membrane"/>
    <property type="evidence" value="ECO:0007669"/>
    <property type="project" value="UniProtKB-SubCell"/>
</dbReference>
<dbReference type="STRING" id="870435.A0A0C3IF64"/>
<dbReference type="SUPFAM" id="SSF50182">
    <property type="entry name" value="Sm-like ribonucleoproteins"/>
    <property type="match status" value="1"/>
</dbReference>
<reference evidence="10" key="2">
    <citation type="submission" date="2015-01" db="EMBL/GenBank/DDBJ databases">
        <title>Evolutionary Origins and Diversification of the Mycorrhizal Mutualists.</title>
        <authorList>
            <consortium name="DOE Joint Genome Institute"/>
            <consortium name="Mycorrhizal Genomics Consortium"/>
            <person name="Kohler A."/>
            <person name="Kuo A."/>
            <person name="Nagy L.G."/>
            <person name="Floudas D."/>
            <person name="Copeland A."/>
            <person name="Barry K.W."/>
            <person name="Cichocki N."/>
            <person name="Veneault-Fourrey C."/>
            <person name="LaButti K."/>
            <person name="Lindquist E.A."/>
            <person name="Lipzen A."/>
            <person name="Lundell T."/>
            <person name="Morin E."/>
            <person name="Murat C."/>
            <person name="Riley R."/>
            <person name="Ohm R."/>
            <person name="Sun H."/>
            <person name="Tunlid A."/>
            <person name="Henrissat B."/>
            <person name="Grigoriev I.V."/>
            <person name="Hibbett D.S."/>
            <person name="Martin F."/>
        </authorList>
    </citation>
    <scope>NUCLEOTIDE SEQUENCE [LARGE SCALE GENOMIC DNA]</scope>
    <source>
        <strain evidence="10">Marx 270</strain>
    </source>
</reference>
<dbReference type="SMART" id="SM00054">
    <property type="entry name" value="EFh"/>
    <property type="match status" value="1"/>
</dbReference>
<feature type="region of interest" description="Disordered" evidence="6">
    <location>
        <begin position="224"/>
        <end position="323"/>
    </location>
</feature>